<gene>
    <name evidence="2" type="ORF">K457DRAFT_897199</name>
</gene>
<dbReference type="SUPFAM" id="SSF52047">
    <property type="entry name" value="RNI-like"/>
    <property type="match status" value="1"/>
</dbReference>
<reference evidence="2 3" key="1">
    <citation type="submission" date="2016-05" db="EMBL/GenBank/DDBJ databases">
        <title>Genome sequencing reveals origins of a unique bacterial endosymbiosis in the earliest lineages of terrestrial Fungi.</title>
        <authorList>
            <consortium name="DOE Joint Genome Institute"/>
            <person name="Uehling J."/>
            <person name="Gryganskyi A."/>
            <person name="Hameed K."/>
            <person name="Tschaplinski T."/>
            <person name="Misztal P."/>
            <person name="Wu S."/>
            <person name="Desiro A."/>
            <person name="Vande Pol N."/>
            <person name="Du Z.-Y."/>
            <person name="Zienkiewicz A."/>
            <person name="Zienkiewicz K."/>
            <person name="Morin E."/>
            <person name="Tisserant E."/>
            <person name="Splivallo R."/>
            <person name="Hainaut M."/>
            <person name="Henrissat B."/>
            <person name="Ohm R."/>
            <person name="Kuo A."/>
            <person name="Yan J."/>
            <person name="Lipzen A."/>
            <person name="Nolan M."/>
            <person name="Labutti K."/>
            <person name="Barry K."/>
            <person name="Goldstein A."/>
            <person name="Labbe J."/>
            <person name="Schadt C."/>
            <person name="Tuskan G."/>
            <person name="Grigoriev I."/>
            <person name="Martin F."/>
            <person name="Vilgalys R."/>
            <person name="Bonito G."/>
        </authorList>
    </citation>
    <scope>NUCLEOTIDE SEQUENCE [LARGE SCALE GENOMIC DNA]</scope>
    <source>
        <strain evidence="2 3">AG-77</strain>
    </source>
</reference>
<organism evidence="2 3">
    <name type="scientific">Linnemannia elongata AG-77</name>
    <dbReference type="NCBI Taxonomy" id="1314771"/>
    <lineage>
        <taxon>Eukaryota</taxon>
        <taxon>Fungi</taxon>
        <taxon>Fungi incertae sedis</taxon>
        <taxon>Mucoromycota</taxon>
        <taxon>Mortierellomycotina</taxon>
        <taxon>Mortierellomycetes</taxon>
        <taxon>Mortierellales</taxon>
        <taxon>Mortierellaceae</taxon>
        <taxon>Linnemannia</taxon>
    </lineage>
</organism>
<dbReference type="OrthoDB" id="2436047at2759"/>
<feature type="region of interest" description="Disordered" evidence="1">
    <location>
        <begin position="91"/>
        <end position="173"/>
    </location>
</feature>
<feature type="region of interest" description="Disordered" evidence="1">
    <location>
        <begin position="192"/>
        <end position="247"/>
    </location>
</feature>
<accession>A0A197JTI9</accession>
<proteinExistence type="predicted"/>
<dbReference type="EMBL" id="KV442054">
    <property type="protein sequence ID" value="OAQ27756.1"/>
    <property type="molecule type" value="Genomic_DNA"/>
</dbReference>
<dbReference type="Proteomes" id="UP000078512">
    <property type="component" value="Unassembled WGS sequence"/>
</dbReference>
<dbReference type="InterPro" id="IPR032675">
    <property type="entry name" value="LRR_dom_sf"/>
</dbReference>
<evidence type="ECO:0000313" key="2">
    <source>
        <dbReference type="EMBL" id="OAQ27756.1"/>
    </source>
</evidence>
<feature type="compositionally biased region" description="Polar residues" evidence="1">
    <location>
        <begin position="155"/>
        <end position="164"/>
    </location>
</feature>
<evidence type="ECO:0000313" key="3">
    <source>
        <dbReference type="Proteomes" id="UP000078512"/>
    </source>
</evidence>
<evidence type="ECO:0000256" key="1">
    <source>
        <dbReference type="SAM" id="MobiDB-lite"/>
    </source>
</evidence>
<feature type="compositionally biased region" description="Polar residues" evidence="1">
    <location>
        <begin position="118"/>
        <end position="147"/>
    </location>
</feature>
<dbReference type="Gene3D" id="3.80.10.10">
    <property type="entry name" value="Ribonuclease Inhibitor"/>
    <property type="match status" value="1"/>
</dbReference>
<feature type="compositionally biased region" description="Low complexity" evidence="1">
    <location>
        <begin position="218"/>
        <end position="231"/>
    </location>
</feature>
<feature type="compositionally biased region" description="Polar residues" evidence="1">
    <location>
        <begin position="237"/>
        <end position="247"/>
    </location>
</feature>
<feature type="compositionally biased region" description="Polar residues" evidence="1">
    <location>
        <begin position="192"/>
        <end position="212"/>
    </location>
</feature>
<protein>
    <submittedName>
        <fullName evidence="2">Uncharacterized protein</fullName>
    </submittedName>
</protein>
<keyword evidence="3" id="KW-1185">Reference proteome</keyword>
<name>A0A197JTI9_9FUNG</name>
<sequence>MAPEERFQSFRRGLDSRLINIEAYYHEETGQHLVDWDDILEAFPSVNCIMNGPNLVPRARDNRRKFIEPRCIKYHHGIALEVIVGDVFTPGVETTSTPPPQPTQGTATPDTHLESRTESTSSSILTVDTISHTQNNNANTRPVTSGGPNYLMSPPYSNGNNSNKEQGRNHSDMDYCQKFSPPFELPTPMFTPQSVGSSNSTREQQQWTTSAIGGSQSGGSTAVSASSESTSYFPPWHTTNTAGPDNSRVIGNTTQDNASHSTYLHNGHPPSSAGLHTPSPTITTAIVRVEQPTSSTQSKQFMQRMQATVLSFEQFIREGQLMQAKVVQREAESIKQEMAQYYGNLQNEVAKNTTLQNQLRDMMVAEQTMTKRILDLQEAQLDTDKRMLVHELELTLDWNTAFEDLRTLKGVVQQSNVFHLSLDLRGKTGPTSDFVYRNRRAEPIVQIMASGKVHTMTLKNTTGFLPQTKELLKTTLHVRHFDLGEMVGTADDFIKLEKLIRASPTLLRLGVVVGDIDGAFARLKPLVARHKALSILDLALRDGTAASVRFEQGSDKIGTIGLRIVEPNVIKLMQMPMVISVAFLAKYTAFRASDLVQMAIRDHRHLKVVEIVQLPDGAAEMLQDLQRAIDLYSPEVAIQEGLEDKEFFAEETTTTTIAVTGAESVMTGSRFTELDLRHRRSLLWDLVLLVASVDDAEGISEESSEETPIDALVASSVETHKRRSIFTLRRQDTSLASVRYEVSEDGANSAVLHVNDFDASEACQQMSATGLALFGGAGFELFRELTKDPTTDLSSVRTLEFGCMPGDLFAVLTYVQRVAAHYPTLSRLNLWNFNDKTMRGFDLPLRDLNLLDQPLSVEQLPSLQTLLYEASTLSRVILSIVSLSEAFVVVNSISLLHKQLSRAVLVAKKSSLSAQFTVGTGTVESISLRIHENELSPLLMLPNVTELDLGFVMDRTRINQIADSVMSHYRHLQIFKLGHGFGQLLSIVNILNQAAIRHSVECRIVLVERDVDAPRRKERVLELPLKALDIASYEVDDDDIAELQEFVQTRPMLQKLSVAVASIEVAELIYELVVKERMPMATLSFRHQDASAEFSLETASEEGPMVIAQKVTHADLEATFFLPKAELQRVDIIGTDIHKPHAAEIATNVIRHCCDVGVIRFVNLPNEVQDVAAIIKDYIQYGSYMRLLERNRDEVYDSDADSDDIDPAIEGAGLAVYCVLEDDDTRDGTSSDREDKVRASSIIRIRQDGRMEAIGLDWTDPDGVTLLLRPVAFKDSDVVRLPDVTDVKVSIGYGSLATERLVYAPLKEFPSLKRLELPCQESLNADALLAALDAAYEHPTLEKIQIWHVDRSPNRITYSLPITTLDLSWYSIPADNIYIIQQLAAFNPLLSVLTVKVHSKLDAFKFICSNVGYFGSITELHLHDARDGSALSVWFKPGGAGKGGMSGGLASVMLSLTQLKESILMWDVPLLKMMTFSEETLELVGAVQVATEKNPSLQSLVFKDAINGPRLTLEMPFRKIDLGKRVFSLEEVTSFKKVLMACPHLTELSLMVDSVSGLQKATMLYGAVFRKYKTLMNCCVKLENGTEASIRYADKFAAVDSVALRTSDEFLDELAVMPSVKKLTIRPKDTDPWRNADHTKKELARVLRMYLDLETLEFDCGVSSPFPALFLFQTRFQKNLNVKMSPRFRRYRHRTYESNTTLISHNLPLCKLDLGDYFVRWDEFSEMKELLLMCPQLVDLAMSFPSVAVIDPVYNKLYETTAFGRLLSLNLRSWDGYGILVKWALNQNTPVTQLLRESGRRIQNFGPSREETTEFHVSGVEWPLCFQRQNTIKLTILPKASLSAAAGVATDDTENDSNNSINNKVIQDILSEASLKCRDIKHLVLVCPVDKFFDFLTVASSITSLLSLYRVTRIDLQTLIDNNDTSSDNNNSNINKNNSNSKTIDTKAIVLATSGSAAPSPVTLISTTLEKEARTINVHLENMSDQVLLESVRDVNLYRHWMVTVTSGGGVGQTGGEMKIEVVMDRSKEDKYRLFDRLVLDTKNVSVQRVLGLLDRLSNKRWASGGEVEYSYRLIWRAAIGAVAAVRKEASYRLRPGRSGPELVLLQKDHPETTVAATALAKIVVRRATELDLEYEAMKALIPFVKAEVHSPQNLGGGEAREPFSFLKKYDVTTAVEAVKDEDMREFRGLISKDVEFAVHDFSGVDLAGNDDD</sequence>